<dbReference type="InterPro" id="IPR027802">
    <property type="entry name" value="Multi-ubiquitin_dom"/>
</dbReference>
<name>A0ABY4HWZ3_CHIFI</name>
<gene>
    <name evidence="2" type="ORF">MYF79_23635</name>
</gene>
<sequence length="381" mass="43955">MEDLKEGTSKARTYDVTIDNEKHTFDRPIINRADIITKVGKDPDGCYDVFQKLEHCDFEYVRPDQEIDLRQLAVERFEIRTAINAHYRFDNEPEQTDHKQLTPIQILKAGGKDHEQFYLVQLPAHAPEIVYAFTETEPIQIKCRGMEFVSRPWVNEIDIEQYGKTCREVLPAKHYRIKVNNAYYTVSNPFITREELLNLPGIANPAAWDVYKFYSTNPTPELIVPGEVVDLQERCLVRFVLQPKEQTDGRTGRQQFTLPAEDAEYLDKLGLPWETLVQNNITWVLIHQYPLPQGYTTASTTVALMIPPNYPIAEIDMAYFLPALVKTSARPIPASFVQQLDGQQFQGWSRHRAAGQWQPGIDSLVTHLVLVNNWLVKELNR</sequence>
<reference evidence="2 3" key="1">
    <citation type="submission" date="2022-04" db="EMBL/GenBank/DDBJ databases">
        <title>The arsenic-methylating capacity of Chitinophaga filiformis YT5 during chitin decomposition.</title>
        <authorList>
            <person name="Chen G."/>
            <person name="Liang Y."/>
        </authorList>
    </citation>
    <scope>NUCLEOTIDE SEQUENCE [LARGE SCALE GENOMIC DNA]</scope>
    <source>
        <strain evidence="2 3">YT5</strain>
    </source>
</reference>
<dbReference type="Proteomes" id="UP000830198">
    <property type="component" value="Chromosome"/>
</dbReference>
<keyword evidence="3" id="KW-1185">Reference proteome</keyword>
<dbReference type="RefSeq" id="WP_247810290.1">
    <property type="nucleotide sequence ID" value="NZ_CP095855.1"/>
</dbReference>
<dbReference type="Pfam" id="PF14462">
    <property type="entry name" value="Prok-E2_E"/>
    <property type="match status" value="1"/>
</dbReference>
<dbReference type="EMBL" id="CP095855">
    <property type="protein sequence ID" value="UPK67948.1"/>
    <property type="molecule type" value="Genomic_DNA"/>
</dbReference>
<evidence type="ECO:0000313" key="2">
    <source>
        <dbReference type="EMBL" id="UPK67948.1"/>
    </source>
</evidence>
<evidence type="ECO:0000259" key="1">
    <source>
        <dbReference type="Pfam" id="PF14452"/>
    </source>
</evidence>
<protein>
    <submittedName>
        <fullName evidence="2">Multiubiquitin domain-containing protein</fullName>
    </submittedName>
</protein>
<dbReference type="InterPro" id="IPR025701">
    <property type="entry name" value="UBQ-conjugat_E2_E"/>
</dbReference>
<dbReference type="Pfam" id="PF14452">
    <property type="entry name" value="Multi_ubiq"/>
    <property type="match status" value="1"/>
</dbReference>
<organism evidence="2 3">
    <name type="scientific">Chitinophaga filiformis</name>
    <name type="common">Myxococcus filiformis</name>
    <name type="synonym">Flexibacter filiformis</name>
    <dbReference type="NCBI Taxonomy" id="104663"/>
    <lineage>
        <taxon>Bacteria</taxon>
        <taxon>Pseudomonadati</taxon>
        <taxon>Bacteroidota</taxon>
        <taxon>Chitinophagia</taxon>
        <taxon>Chitinophagales</taxon>
        <taxon>Chitinophagaceae</taxon>
        <taxon>Chitinophaga</taxon>
    </lineage>
</organism>
<feature type="domain" description="Multi-ubiquitin" evidence="1">
    <location>
        <begin position="14"/>
        <end position="81"/>
    </location>
</feature>
<accession>A0ABY4HWZ3</accession>
<proteinExistence type="predicted"/>
<evidence type="ECO:0000313" key="3">
    <source>
        <dbReference type="Proteomes" id="UP000830198"/>
    </source>
</evidence>